<feature type="transmembrane region" description="Helical" evidence="1">
    <location>
        <begin position="153"/>
        <end position="175"/>
    </location>
</feature>
<feature type="transmembrane region" description="Helical" evidence="1">
    <location>
        <begin position="383"/>
        <end position="405"/>
    </location>
</feature>
<feature type="transmembrane region" description="Helical" evidence="1">
    <location>
        <begin position="275"/>
        <end position="296"/>
    </location>
</feature>
<organism evidence="2 3">
    <name type="scientific">Pseudonocardia tropica</name>
    <dbReference type="NCBI Taxonomy" id="681289"/>
    <lineage>
        <taxon>Bacteria</taxon>
        <taxon>Bacillati</taxon>
        <taxon>Actinomycetota</taxon>
        <taxon>Actinomycetes</taxon>
        <taxon>Pseudonocardiales</taxon>
        <taxon>Pseudonocardiaceae</taxon>
        <taxon>Pseudonocardia</taxon>
    </lineage>
</organism>
<feature type="transmembrane region" description="Helical" evidence="1">
    <location>
        <begin position="70"/>
        <end position="88"/>
    </location>
</feature>
<evidence type="ECO:0000313" key="3">
    <source>
        <dbReference type="Proteomes" id="UP001464923"/>
    </source>
</evidence>
<feature type="transmembrane region" description="Helical" evidence="1">
    <location>
        <begin position="40"/>
        <end position="64"/>
    </location>
</feature>
<sequence length="722" mass="75935">MGAATWLSAAPVALVAALWVVVPGLLVLRASGLRGITVWAASPLLSITLIALSAVAGTALGIPWGSWSPMVPAVSLAAAALLFRGFVARRPAGSALHRGWRSALRTWGPGLRARAAWQQLRSPRGEFARRAEPLTGALPTAWKTSAQRQGLDGWYGGTAAAIGVAVGAGLGWVTVVRGFGPVDSLSSTYDAVFHYNGIAHILRTGDASSLTLGTINNPAAATALYPAAWHDLVSLVALGAGTSIPQAVNMTAWAVAALVFPLSALLLTRQLVGRSAAAAFAAPVLASGFTAAPWMLMSFGVLWPNMIGIALLPASIAVLATLFGAARESALRVPAAALIFVATLPGLALSHPNAVFSLAVIGFFPILWGLGRLTRYRLFTMRLWQPALGALLLSAAVTMTLWLMFYSPLLSGVRSFDWPAFTDTPGAVVDVVTNSMNRQPALSILSGLVLVGLVGAFRRVSTSWLVPAHAASGFLYVMAASREDGLSAGLTGAWYNDSYRLAAMVPVTGVPLAVIGLLTLAGLTRRVIALLPPLGPLTRRRWFTQGVAVTGTIFALAFSGGMNIAVHSDVLAEPYQRPDSDRMLNPDHREFLVEASRLLPPNSVVAENPFTGNALLFALTNRQVLFPHLGGNWTADQQVIAARLRDAASDPQVCAAVTATQTTHVLTGDVSFWPRDPRAAQFPGLDGLDTVGGFTLLAQSGATQLWQIDVCDRKPIPNSYDG</sequence>
<keyword evidence="3" id="KW-1185">Reference proteome</keyword>
<feature type="transmembrane region" description="Helical" evidence="1">
    <location>
        <begin position="302"/>
        <end position="323"/>
    </location>
</feature>
<accession>A0ABV1JNK1</accession>
<dbReference type="InterPro" id="IPR046671">
    <property type="entry name" value="DUF6541"/>
</dbReference>
<feature type="transmembrane region" description="Helical" evidence="1">
    <location>
        <begin position="501"/>
        <end position="521"/>
    </location>
</feature>
<proteinExistence type="predicted"/>
<dbReference type="RefSeq" id="WP_345648198.1">
    <property type="nucleotide sequence ID" value="NZ_BAABLY010000055.1"/>
</dbReference>
<dbReference type="Proteomes" id="UP001464923">
    <property type="component" value="Unassembled WGS sequence"/>
</dbReference>
<feature type="transmembrane region" description="Helical" evidence="1">
    <location>
        <begin position="354"/>
        <end position="371"/>
    </location>
</feature>
<dbReference type="EMBL" id="JBEDNP010000001">
    <property type="protein sequence ID" value="MEQ3537515.1"/>
    <property type="molecule type" value="Genomic_DNA"/>
</dbReference>
<feature type="transmembrane region" description="Helical" evidence="1">
    <location>
        <begin position="330"/>
        <end position="348"/>
    </location>
</feature>
<keyword evidence="1" id="KW-0812">Transmembrane</keyword>
<feature type="transmembrane region" description="Helical" evidence="1">
    <location>
        <begin position="464"/>
        <end position="481"/>
    </location>
</feature>
<feature type="transmembrane region" description="Helical" evidence="1">
    <location>
        <begin position="542"/>
        <end position="566"/>
    </location>
</feature>
<protein>
    <submittedName>
        <fullName evidence="2">DUF6541 family protein</fullName>
    </submittedName>
</protein>
<evidence type="ECO:0000313" key="2">
    <source>
        <dbReference type="EMBL" id="MEQ3537515.1"/>
    </source>
</evidence>
<keyword evidence="1" id="KW-1133">Transmembrane helix</keyword>
<reference evidence="2 3" key="1">
    <citation type="submission" date="2024-03" db="EMBL/GenBank/DDBJ databases">
        <title>Draft genome sequence of Pseudonocardia tropica JCM 19149.</title>
        <authorList>
            <person name="Butdee W."/>
            <person name="Duangmal K."/>
        </authorList>
    </citation>
    <scope>NUCLEOTIDE SEQUENCE [LARGE SCALE GENOMIC DNA]</scope>
    <source>
        <strain evidence="2 3">JCM 19149</strain>
    </source>
</reference>
<feature type="transmembrane region" description="Helical" evidence="1">
    <location>
        <begin position="440"/>
        <end position="457"/>
    </location>
</feature>
<feature type="transmembrane region" description="Helical" evidence="1">
    <location>
        <begin position="6"/>
        <end position="28"/>
    </location>
</feature>
<comment type="caution">
    <text evidence="2">The sequence shown here is derived from an EMBL/GenBank/DDBJ whole genome shotgun (WGS) entry which is preliminary data.</text>
</comment>
<name>A0ABV1JNK1_9PSEU</name>
<keyword evidence="1" id="KW-0472">Membrane</keyword>
<gene>
    <name evidence="2" type="ORF">WHI96_01670</name>
</gene>
<feature type="transmembrane region" description="Helical" evidence="1">
    <location>
        <begin position="250"/>
        <end position="268"/>
    </location>
</feature>
<evidence type="ECO:0000256" key="1">
    <source>
        <dbReference type="SAM" id="Phobius"/>
    </source>
</evidence>
<dbReference type="Pfam" id="PF20176">
    <property type="entry name" value="DUF6541"/>
    <property type="match status" value="1"/>
</dbReference>